<dbReference type="Proteomes" id="UP000826271">
    <property type="component" value="Unassembled WGS sequence"/>
</dbReference>
<comment type="similarity">
    <text evidence="3">In the N-terminal section; belongs to the PMEI family.</text>
</comment>
<feature type="chain" id="PRO_5043087299" description="Pectinesterase" evidence="13">
    <location>
        <begin position="26"/>
        <end position="537"/>
    </location>
</feature>
<evidence type="ECO:0000256" key="9">
    <source>
        <dbReference type="ARBA" id="ARBA00023085"/>
    </source>
</evidence>
<evidence type="ECO:0000256" key="8">
    <source>
        <dbReference type="ARBA" id="ARBA00022801"/>
    </source>
</evidence>
<feature type="compositionally biased region" description="Gly residues" evidence="14">
    <location>
        <begin position="173"/>
        <end position="194"/>
    </location>
</feature>
<reference evidence="16" key="1">
    <citation type="submission" date="2019-10" db="EMBL/GenBank/DDBJ databases">
        <authorList>
            <person name="Zhang R."/>
            <person name="Pan Y."/>
            <person name="Wang J."/>
            <person name="Ma R."/>
            <person name="Yu S."/>
        </authorList>
    </citation>
    <scope>NUCLEOTIDE SEQUENCE</scope>
    <source>
        <strain evidence="16">LA-IB0</strain>
        <tissue evidence="16">Leaf</tissue>
    </source>
</reference>
<dbReference type="SMART" id="SM00856">
    <property type="entry name" value="PMEI"/>
    <property type="match status" value="1"/>
</dbReference>
<keyword evidence="8 13" id="KW-0378">Hydrolase</keyword>
<comment type="function">
    <text evidence="13">Acts in the modification of cell walls via demethylesterification of cell wall pectin.</text>
</comment>
<feature type="active site" evidence="12">
    <location>
        <position position="373"/>
    </location>
</feature>
<dbReference type="InterPro" id="IPR033131">
    <property type="entry name" value="Pectinesterase_Asp_AS"/>
</dbReference>
<dbReference type="CDD" id="cd15799">
    <property type="entry name" value="PMEI-like_4"/>
    <property type="match status" value="1"/>
</dbReference>
<dbReference type="Pfam" id="PF01095">
    <property type="entry name" value="Pectinesterase"/>
    <property type="match status" value="1"/>
</dbReference>
<dbReference type="FunFam" id="2.160.20.10:FF:000001">
    <property type="entry name" value="Pectinesterase"/>
    <property type="match status" value="1"/>
</dbReference>
<evidence type="ECO:0000256" key="5">
    <source>
        <dbReference type="ARBA" id="ARBA00013229"/>
    </source>
</evidence>
<evidence type="ECO:0000256" key="4">
    <source>
        <dbReference type="ARBA" id="ARBA00007786"/>
    </source>
</evidence>
<dbReference type="Gene3D" id="1.20.140.40">
    <property type="entry name" value="Invertase/pectin methylesterase inhibitor family protein"/>
    <property type="match status" value="1"/>
</dbReference>
<dbReference type="Gene3D" id="2.160.20.10">
    <property type="entry name" value="Single-stranded right-handed beta-helix, Pectin lyase-like"/>
    <property type="match status" value="1"/>
</dbReference>
<keyword evidence="10 13" id="KW-0961">Cell wall biogenesis/degradation</keyword>
<evidence type="ECO:0000256" key="2">
    <source>
        <dbReference type="ARBA" id="ARBA00005184"/>
    </source>
</evidence>
<keyword evidence="9 13" id="KW-0063">Aspartyl esterase</keyword>
<dbReference type="AlphaFoldDB" id="A0AAV6WUH7"/>
<dbReference type="InterPro" id="IPR011050">
    <property type="entry name" value="Pectin_lyase_fold/virulence"/>
</dbReference>
<evidence type="ECO:0000313" key="17">
    <source>
        <dbReference type="Proteomes" id="UP000826271"/>
    </source>
</evidence>
<keyword evidence="13" id="KW-0732">Signal</keyword>
<keyword evidence="6 13" id="KW-0134">Cell wall</keyword>
<protein>
    <recommendedName>
        <fullName evidence="5 13">Pectinesterase</fullName>
        <ecNumber evidence="5 13">3.1.1.11</ecNumber>
    </recommendedName>
</protein>
<dbReference type="Pfam" id="PF04043">
    <property type="entry name" value="PMEI"/>
    <property type="match status" value="1"/>
</dbReference>
<dbReference type="InterPro" id="IPR012334">
    <property type="entry name" value="Pectin_lyas_fold"/>
</dbReference>
<dbReference type="GO" id="GO:0045490">
    <property type="term" value="P:pectin catabolic process"/>
    <property type="evidence" value="ECO:0007669"/>
    <property type="project" value="UniProtKB-UniRule"/>
</dbReference>
<name>A0AAV6WUH7_9LAMI</name>
<keyword evidence="7 13" id="KW-0964">Secreted</keyword>
<evidence type="ECO:0000256" key="1">
    <source>
        <dbReference type="ARBA" id="ARBA00004191"/>
    </source>
</evidence>
<dbReference type="InterPro" id="IPR035513">
    <property type="entry name" value="Invertase/methylesterase_inhib"/>
</dbReference>
<dbReference type="EC" id="3.1.1.11" evidence="5 13"/>
<comment type="subcellular location">
    <subcellularLocation>
        <location evidence="1 13">Secreted</location>
        <location evidence="1 13">Cell wall</location>
    </subcellularLocation>
</comment>
<dbReference type="GO" id="GO:0004857">
    <property type="term" value="F:enzyme inhibitor activity"/>
    <property type="evidence" value="ECO:0007669"/>
    <property type="project" value="InterPro"/>
</dbReference>
<dbReference type="PROSITE" id="PS00800">
    <property type="entry name" value="PECTINESTERASE_1"/>
    <property type="match status" value="1"/>
</dbReference>
<dbReference type="SUPFAM" id="SSF51126">
    <property type="entry name" value="Pectin lyase-like"/>
    <property type="match status" value="1"/>
</dbReference>
<evidence type="ECO:0000256" key="11">
    <source>
        <dbReference type="ARBA" id="ARBA00047928"/>
    </source>
</evidence>
<gene>
    <name evidence="16" type="ORF">BUALT_Bualt11G0071100</name>
</gene>
<evidence type="ECO:0000256" key="12">
    <source>
        <dbReference type="PROSITE-ProRule" id="PRU10040"/>
    </source>
</evidence>
<evidence type="ECO:0000256" key="10">
    <source>
        <dbReference type="ARBA" id="ARBA00023316"/>
    </source>
</evidence>
<comment type="similarity">
    <text evidence="4">In the C-terminal section; belongs to the pectinesterase family.</text>
</comment>
<dbReference type="InterPro" id="IPR000070">
    <property type="entry name" value="Pectinesterase_cat"/>
</dbReference>
<comment type="pathway">
    <text evidence="2 13">Glycan metabolism; pectin degradation; 2-dehydro-3-deoxy-D-gluconate from pectin: step 1/5.</text>
</comment>
<comment type="catalytic activity">
    <reaction evidence="11 13">
        <text>[(1-&gt;4)-alpha-D-galacturonosyl methyl ester](n) + n H2O = [(1-&gt;4)-alpha-D-galacturonosyl](n) + n methanol + n H(+)</text>
        <dbReference type="Rhea" id="RHEA:22380"/>
        <dbReference type="Rhea" id="RHEA-COMP:14570"/>
        <dbReference type="Rhea" id="RHEA-COMP:14573"/>
        <dbReference type="ChEBI" id="CHEBI:15377"/>
        <dbReference type="ChEBI" id="CHEBI:15378"/>
        <dbReference type="ChEBI" id="CHEBI:17790"/>
        <dbReference type="ChEBI" id="CHEBI:140522"/>
        <dbReference type="ChEBI" id="CHEBI:140523"/>
        <dbReference type="EC" id="3.1.1.11"/>
    </reaction>
</comment>
<evidence type="ECO:0000256" key="3">
    <source>
        <dbReference type="ARBA" id="ARBA00006027"/>
    </source>
</evidence>
<dbReference type="InterPro" id="IPR018040">
    <property type="entry name" value="Pectinesterase_Tyr_AS"/>
</dbReference>
<evidence type="ECO:0000256" key="7">
    <source>
        <dbReference type="ARBA" id="ARBA00022525"/>
    </source>
</evidence>
<dbReference type="InterPro" id="IPR006501">
    <property type="entry name" value="Pectinesterase_inhib_dom"/>
</dbReference>
<comment type="caution">
    <text evidence="16">The sequence shown here is derived from an EMBL/GenBank/DDBJ whole genome shotgun (WGS) entry which is preliminary data.</text>
</comment>
<feature type="region of interest" description="Disordered" evidence="14">
    <location>
        <begin position="162"/>
        <end position="194"/>
    </location>
</feature>
<feature type="signal peptide" evidence="13">
    <location>
        <begin position="1"/>
        <end position="25"/>
    </location>
</feature>
<accession>A0AAV6WUH7</accession>
<evidence type="ECO:0000313" key="16">
    <source>
        <dbReference type="EMBL" id="KAG8373878.1"/>
    </source>
</evidence>
<dbReference type="EMBL" id="WHWC01000011">
    <property type="protein sequence ID" value="KAG8373878.1"/>
    <property type="molecule type" value="Genomic_DNA"/>
</dbReference>
<dbReference type="GO" id="GO:0042545">
    <property type="term" value="P:cell wall modification"/>
    <property type="evidence" value="ECO:0007669"/>
    <property type="project" value="UniProtKB-UniRule"/>
</dbReference>
<evidence type="ECO:0000256" key="6">
    <source>
        <dbReference type="ARBA" id="ARBA00022512"/>
    </source>
</evidence>
<dbReference type="GO" id="GO:0030599">
    <property type="term" value="F:pectinesterase activity"/>
    <property type="evidence" value="ECO:0007669"/>
    <property type="project" value="UniProtKB-UniRule"/>
</dbReference>
<evidence type="ECO:0000256" key="13">
    <source>
        <dbReference type="RuleBase" id="RU000589"/>
    </source>
</evidence>
<proteinExistence type="inferred from homology"/>
<dbReference type="PANTHER" id="PTHR31707">
    <property type="entry name" value="PECTINESTERASE"/>
    <property type="match status" value="1"/>
</dbReference>
<evidence type="ECO:0000259" key="15">
    <source>
        <dbReference type="SMART" id="SM00856"/>
    </source>
</evidence>
<feature type="domain" description="Pectinesterase inhibitor" evidence="15">
    <location>
        <begin position="23"/>
        <end position="158"/>
    </location>
</feature>
<keyword evidence="17" id="KW-1185">Reference proteome</keyword>
<organism evidence="16 17">
    <name type="scientific">Buddleja alternifolia</name>
    <dbReference type="NCBI Taxonomy" id="168488"/>
    <lineage>
        <taxon>Eukaryota</taxon>
        <taxon>Viridiplantae</taxon>
        <taxon>Streptophyta</taxon>
        <taxon>Embryophyta</taxon>
        <taxon>Tracheophyta</taxon>
        <taxon>Spermatophyta</taxon>
        <taxon>Magnoliopsida</taxon>
        <taxon>eudicotyledons</taxon>
        <taxon>Gunneridae</taxon>
        <taxon>Pentapetalae</taxon>
        <taxon>asterids</taxon>
        <taxon>lamiids</taxon>
        <taxon>Lamiales</taxon>
        <taxon>Scrophulariaceae</taxon>
        <taxon>Buddlejeae</taxon>
        <taxon>Buddleja</taxon>
    </lineage>
</organism>
<evidence type="ECO:0000256" key="14">
    <source>
        <dbReference type="SAM" id="MobiDB-lite"/>
    </source>
</evidence>
<dbReference type="PROSITE" id="PS00503">
    <property type="entry name" value="PECTINESTERASE_2"/>
    <property type="match status" value="1"/>
</dbReference>
<dbReference type="SUPFAM" id="SSF101148">
    <property type="entry name" value="Plant invertase/pectin methylesterase inhibitor"/>
    <property type="match status" value="1"/>
</dbReference>
<sequence length="537" mass="58152">MAAAYLKILLLVTLFLCFNINVGKSDYVESECLEVPASEFIGSVRSTIGIVRQVISMVSEFAGVFGDFRQSNAVSDCLDLMDLSVDQLSWTISASENPKAKDNSTGNVSADMKTWLSGALTNQDTCKEGFDGTNGIVKDLVSGSLDQVTSLVYNILTMVKSTPNTTPPKGSPSRGGGSGGGGKGSGGGGGGSGGRKLITDDKFPDWFKARDRKLLQAANGAVADAVVAADGTGNFTSIMDAIKVAPEYSGKRYVIYIKKGVYKEYVEISKKKWNIMLIGDGMNVTVISGNRNFIDGWTTYRSATFAVKGQGFIAQDITFENTAGPEKHQAVAFRSDSDLSVLYRCAFTGYQDTLYAHSQRQFYRECKITGTVDFIFGDGTVVFQNCQILARKGLPNQKNTITAQGRKEPVENTGFSIQFCNISVEPDVLASLNSTQTYLGRPWKLYSRTVIMQSYISNAIRPEGWLEWNGNFALDTLFYGEYSNDGPGAGLGARVKWPGYHVFNSSAEASNFTVSQFIIGNTWLPSTGVKYTSGLAV</sequence>